<sequence length="617" mass="67194">MIGSRLGWRDILVFTLIGIWGVLLVGRYAHLMLSGSPQESAPSRSIIRGPILDRNGEILAMQTRLAALTAWKPSITRPEEAARLLSPILETSEEELLSLIQRYPGFFYVKRRISPSEEQEIKGLLEAGSLPGFSLQPEFVRIYPFKRLASHAVGFAGTDSRGLDGIEYTMDRTLMSSPLESPAASGNQVVLTIDVNIQHKTDQIARRIQEEEQADSVMILVADALTGEILAYTALPDFDPNHYPEATDKERFNYPVSAVYEPGSVFKIFSLASIVELGGASRESTFFCNGFYENASVSPPIRIRCLGVHGTETIQDILANSCNAGAAYASDTVDRQRFYEMLTRLGFGSRTGIRLNGESAGVLQPPRLWSLRSKPTIAIGQEIGVTAIQMIQAATALANGGVMLRPRIVKKVLSSDGSVIEEMGPEPAGRIFSAGTAALILEGMREAVERGTARRAALEQLPIAAKTGTAQKVDPETGRYSATAFVASTLALLPADDPRVIVYVVIDTPHGDSYYGGRIAAPVVREIAAFLRDYLPLPTGNRTTLVGTGHVTPLLQRLPEIGDEIPDFTGLSKRDLIPLLLREDIEVIIRGSGWVTRQDPPPGTPYSPGMRLILELE</sequence>
<dbReference type="Proteomes" id="UP000001296">
    <property type="component" value="Chromosome"/>
</dbReference>
<keyword evidence="4" id="KW-0812">Transmembrane</keyword>
<dbReference type="Pfam" id="PF03793">
    <property type="entry name" value="PASTA"/>
    <property type="match status" value="1"/>
</dbReference>
<evidence type="ECO:0000256" key="2">
    <source>
        <dbReference type="ARBA" id="ARBA00022645"/>
    </source>
</evidence>
<dbReference type="PaxDb" id="665571-STHERM_c07450"/>
<keyword evidence="2" id="KW-0645">Protease</keyword>
<gene>
    <name evidence="6" type="ordered locus">STHERM_c07450</name>
</gene>
<reference key="1">
    <citation type="submission" date="2009-08" db="EMBL/GenBank/DDBJ databases">
        <title>The genome sequence of Spirochaeta thermophila DSM6192.</title>
        <authorList>
            <person name="Angelov A."/>
            <person name="Mientus M."/>
            <person name="Wittenberg S."/>
            <person name="Lehmann R."/>
            <person name="Liesegang H."/>
            <person name="Daniel R."/>
            <person name="Liebl W."/>
        </authorList>
    </citation>
    <scope>NUCLEOTIDE SEQUENCE</scope>
    <source>
        <strain>DSM 6192</strain>
    </source>
</reference>
<dbReference type="GO" id="GO:0004180">
    <property type="term" value="F:carboxypeptidase activity"/>
    <property type="evidence" value="ECO:0007669"/>
    <property type="project" value="UniProtKB-KW"/>
</dbReference>
<evidence type="ECO:0000259" key="5">
    <source>
        <dbReference type="PROSITE" id="PS51178"/>
    </source>
</evidence>
<dbReference type="SUPFAM" id="SSF56601">
    <property type="entry name" value="beta-lactamase/transpeptidase-like"/>
    <property type="match status" value="1"/>
</dbReference>
<keyword evidence="2" id="KW-0378">Hydrolase</keyword>
<evidence type="ECO:0000313" key="6">
    <source>
        <dbReference type="EMBL" id="ADN01696.1"/>
    </source>
</evidence>
<dbReference type="KEGG" id="sta:STHERM_c07450"/>
<dbReference type="InterPro" id="IPR005311">
    <property type="entry name" value="PBP_dimer"/>
</dbReference>
<dbReference type="PROSITE" id="PS51178">
    <property type="entry name" value="PASTA"/>
    <property type="match status" value="1"/>
</dbReference>
<dbReference type="AlphaFoldDB" id="E0RRJ5"/>
<dbReference type="SUPFAM" id="SSF56519">
    <property type="entry name" value="Penicillin binding protein dimerisation domain"/>
    <property type="match status" value="1"/>
</dbReference>
<dbReference type="EMBL" id="CP001698">
    <property type="protein sequence ID" value="ADN01696.1"/>
    <property type="molecule type" value="Genomic_DNA"/>
</dbReference>
<dbReference type="eggNOG" id="COG0768">
    <property type="taxonomic scope" value="Bacteria"/>
</dbReference>
<dbReference type="PANTHER" id="PTHR30627:SF1">
    <property type="entry name" value="PEPTIDOGLYCAN D,D-TRANSPEPTIDASE FTSI"/>
    <property type="match status" value="1"/>
</dbReference>
<dbReference type="CDD" id="cd06575">
    <property type="entry name" value="PASTA_Pbp2x-like_2"/>
    <property type="match status" value="1"/>
</dbReference>
<accession>E0RRJ5</accession>
<dbReference type="GO" id="GO:0008658">
    <property type="term" value="F:penicillin binding"/>
    <property type="evidence" value="ECO:0007669"/>
    <property type="project" value="InterPro"/>
</dbReference>
<dbReference type="InterPro" id="IPR012338">
    <property type="entry name" value="Beta-lactam/transpept-like"/>
</dbReference>
<evidence type="ECO:0000256" key="1">
    <source>
        <dbReference type="ARBA" id="ARBA00004370"/>
    </source>
</evidence>
<dbReference type="Gene3D" id="3.30.450.330">
    <property type="match status" value="1"/>
</dbReference>
<evidence type="ECO:0000256" key="3">
    <source>
        <dbReference type="ARBA" id="ARBA00023136"/>
    </source>
</evidence>
<keyword evidence="3 4" id="KW-0472">Membrane</keyword>
<dbReference type="SUPFAM" id="SSF54184">
    <property type="entry name" value="Penicillin-binding protein 2x (pbp-2x), c-terminal domain"/>
    <property type="match status" value="1"/>
</dbReference>
<evidence type="ECO:0000313" key="7">
    <source>
        <dbReference type="Proteomes" id="UP000001296"/>
    </source>
</evidence>
<feature type="domain" description="PASTA" evidence="5">
    <location>
        <begin position="559"/>
        <end position="617"/>
    </location>
</feature>
<dbReference type="InterPro" id="IPR005543">
    <property type="entry name" value="PASTA_dom"/>
</dbReference>
<dbReference type="InterPro" id="IPR050515">
    <property type="entry name" value="Beta-lactam/transpept"/>
</dbReference>
<dbReference type="SMART" id="SM00740">
    <property type="entry name" value="PASTA"/>
    <property type="match status" value="1"/>
</dbReference>
<dbReference type="InterPro" id="IPR036138">
    <property type="entry name" value="PBP_dimer_sf"/>
</dbReference>
<dbReference type="GO" id="GO:0071555">
    <property type="term" value="P:cell wall organization"/>
    <property type="evidence" value="ECO:0007669"/>
    <property type="project" value="TreeGrafter"/>
</dbReference>
<dbReference type="RefSeq" id="WP_013313537.1">
    <property type="nucleotide sequence ID" value="NC_014484.1"/>
</dbReference>
<keyword evidence="2" id="KW-0121">Carboxypeptidase</keyword>
<dbReference type="Gene3D" id="3.90.1310.10">
    <property type="entry name" value="Penicillin-binding protein 2a (Domain 2)"/>
    <property type="match status" value="1"/>
</dbReference>
<dbReference type="PANTHER" id="PTHR30627">
    <property type="entry name" value="PEPTIDOGLYCAN D,D-TRANSPEPTIDASE"/>
    <property type="match status" value="1"/>
</dbReference>
<name>E0RRJ5_WINT6</name>
<proteinExistence type="predicted"/>
<dbReference type="Pfam" id="PF00905">
    <property type="entry name" value="Transpeptidase"/>
    <property type="match status" value="1"/>
</dbReference>
<comment type="subcellular location">
    <subcellularLocation>
        <location evidence="1">Membrane</location>
    </subcellularLocation>
</comment>
<dbReference type="HOGENOM" id="CLU_009289_6_0_12"/>
<dbReference type="Pfam" id="PF03717">
    <property type="entry name" value="PBP_dimer"/>
    <property type="match status" value="1"/>
</dbReference>
<organism evidence="6 7">
    <name type="scientific">Winmispira thermophila (strain ATCC 49972 / DSM 6192 / RI 19.B1)</name>
    <name type="common">Spirochaeta thermophila</name>
    <dbReference type="NCBI Taxonomy" id="665571"/>
    <lineage>
        <taxon>Bacteria</taxon>
        <taxon>Pseudomonadati</taxon>
        <taxon>Spirochaetota</taxon>
        <taxon>Spirochaetia</taxon>
        <taxon>Winmispirales</taxon>
        <taxon>Winmispiraceae</taxon>
        <taxon>Winmispira</taxon>
    </lineage>
</organism>
<feature type="transmembrane region" description="Helical" evidence="4">
    <location>
        <begin position="12"/>
        <end position="33"/>
    </location>
</feature>
<reference evidence="6 7" key="2">
    <citation type="journal article" date="2010" name="J. Bacteriol.">
        <title>Genome sequence of the polysaccharide-degrading, thermophilic anaerobe Spirochaeta thermophila DSM 6192.</title>
        <authorList>
            <person name="Angelov A."/>
            <person name="Liebl S."/>
            <person name="Ballschmiter M."/>
            <person name="Bomeke M."/>
            <person name="Lehmann R."/>
            <person name="Liesegang H."/>
            <person name="Daniel R."/>
            <person name="Liebl W."/>
        </authorList>
    </citation>
    <scope>NUCLEOTIDE SEQUENCE [LARGE SCALE GENOMIC DNA]</scope>
    <source>
        <strain evidence="7">ATCC 49972 / DSM 6192 / RI 19.B1</strain>
    </source>
</reference>
<keyword evidence="4" id="KW-1133">Transmembrane helix</keyword>
<protein>
    <submittedName>
        <fullName evidence="6">Penicillin-binding protein</fullName>
    </submittedName>
</protein>
<evidence type="ECO:0000256" key="4">
    <source>
        <dbReference type="SAM" id="Phobius"/>
    </source>
</evidence>
<dbReference type="GO" id="GO:0005886">
    <property type="term" value="C:plasma membrane"/>
    <property type="evidence" value="ECO:0007669"/>
    <property type="project" value="TreeGrafter"/>
</dbReference>
<dbReference type="InterPro" id="IPR001460">
    <property type="entry name" value="PCN-bd_Tpept"/>
</dbReference>
<dbReference type="Gene3D" id="3.40.710.10">
    <property type="entry name" value="DD-peptidase/beta-lactamase superfamily"/>
    <property type="match status" value="1"/>
</dbReference>